<evidence type="ECO:0000313" key="1">
    <source>
        <dbReference type="EMBL" id="GAA5192374.1"/>
    </source>
</evidence>
<dbReference type="SUPFAM" id="SSF140453">
    <property type="entry name" value="EsxAB dimer-like"/>
    <property type="match status" value="1"/>
</dbReference>
<evidence type="ECO:0008006" key="3">
    <source>
        <dbReference type="Google" id="ProtNLM"/>
    </source>
</evidence>
<evidence type="ECO:0000313" key="2">
    <source>
        <dbReference type="Proteomes" id="UP001501570"/>
    </source>
</evidence>
<dbReference type="InterPro" id="IPR036689">
    <property type="entry name" value="ESAT-6-like_sf"/>
</dbReference>
<name>A0ABP9S846_9ACTN</name>
<dbReference type="EMBL" id="BAABJQ010000017">
    <property type="protein sequence ID" value="GAA5192374.1"/>
    <property type="molecule type" value="Genomic_DNA"/>
</dbReference>
<dbReference type="InterPro" id="IPR010310">
    <property type="entry name" value="T7SS_ESAT-6-like"/>
</dbReference>
<gene>
    <name evidence="1" type="ORF">GCM10023322_51830</name>
</gene>
<dbReference type="Proteomes" id="UP001501570">
    <property type="component" value="Unassembled WGS sequence"/>
</dbReference>
<keyword evidence="2" id="KW-1185">Reference proteome</keyword>
<sequence>MGGGNGDGERIATVWSRYPAGSPHHFTESEYAMPTYHVNSDDIDESASWLKQNMDTLLDGMNQAKSKIDTLIQGGYNTPQAQAKFGPYFEEYKGSVDQTLQGMDGISQYLQQVGTAFGDTDQQLGSSLS</sequence>
<reference evidence="2" key="1">
    <citation type="journal article" date="2019" name="Int. J. Syst. Evol. Microbiol.">
        <title>The Global Catalogue of Microorganisms (GCM) 10K type strain sequencing project: providing services to taxonomists for standard genome sequencing and annotation.</title>
        <authorList>
            <consortium name="The Broad Institute Genomics Platform"/>
            <consortium name="The Broad Institute Genome Sequencing Center for Infectious Disease"/>
            <person name="Wu L."/>
            <person name="Ma J."/>
        </authorList>
    </citation>
    <scope>NUCLEOTIDE SEQUENCE [LARGE SCALE GENOMIC DNA]</scope>
    <source>
        <strain evidence="2">JCM 18304</strain>
    </source>
</reference>
<dbReference type="Pfam" id="PF06013">
    <property type="entry name" value="WXG100"/>
    <property type="match status" value="1"/>
</dbReference>
<organism evidence="1 2">
    <name type="scientific">Rugosimonospora acidiphila</name>
    <dbReference type="NCBI Taxonomy" id="556531"/>
    <lineage>
        <taxon>Bacteria</taxon>
        <taxon>Bacillati</taxon>
        <taxon>Actinomycetota</taxon>
        <taxon>Actinomycetes</taxon>
        <taxon>Micromonosporales</taxon>
        <taxon>Micromonosporaceae</taxon>
        <taxon>Rugosimonospora</taxon>
    </lineage>
</organism>
<accession>A0ABP9S846</accession>
<dbReference type="Gene3D" id="1.10.287.1060">
    <property type="entry name" value="ESAT-6-like"/>
    <property type="match status" value="1"/>
</dbReference>
<comment type="caution">
    <text evidence="1">The sequence shown here is derived from an EMBL/GenBank/DDBJ whole genome shotgun (WGS) entry which is preliminary data.</text>
</comment>
<proteinExistence type="predicted"/>
<protein>
    <recommendedName>
        <fullName evidence="3">Proteins of 100 residues with WXG</fullName>
    </recommendedName>
</protein>